<name>A0ABZ2ZZ21_9MICC</name>
<keyword evidence="3" id="KW-1185">Reference proteome</keyword>
<evidence type="ECO:0000256" key="1">
    <source>
        <dbReference type="SAM" id="MobiDB-lite"/>
    </source>
</evidence>
<evidence type="ECO:0000313" key="2">
    <source>
        <dbReference type="EMBL" id="WZP17438.1"/>
    </source>
</evidence>
<protein>
    <submittedName>
        <fullName evidence="2">Uncharacterized protein</fullName>
    </submittedName>
</protein>
<proteinExistence type="predicted"/>
<dbReference type="EMBL" id="CP151657">
    <property type="protein sequence ID" value="WZP17438.1"/>
    <property type="molecule type" value="Genomic_DNA"/>
</dbReference>
<gene>
    <name evidence="2" type="ORF">AAE021_07740</name>
</gene>
<dbReference type="Proteomes" id="UP001448858">
    <property type="component" value="Chromosome"/>
</dbReference>
<accession>A0ABZ2ZZ21</accession>
<feature type="region of interest" description="Disordered" evidence="1">
    <location>
        <begin position="142"/>
        <end position="169"/>
    </location>
</feature>
<organism evidence="2 3">
    <name type="scientific">Arthrobacter citreus</name>
    <dbReference type="NCBI Taxonomy" id="1670"/>
    <lineage>
        <taxon>Bacteria</taxon>
        <taxon>Bacillati</taxon>
        <taxon>Actinomycetota</taxon>
        <taxon>Actinomycetes</taxon>
        <taxon>Micrococcales</taxon>
        <taxon>Micrococcaceae</taxon>
        <taxon>Arthrobacter</taxon>
    </lineage>
</organism>
<dbReference type="RefSeq" id="WP_342025035.1">
    <property type="nucleotide sequence ID" value="NZ_CP151657.1"/>
</dbReference>
<sequence length="169" mass="18156">MENLRPDPSVIRLFPGWANSPVWIPGGPVDLEDSLLTRELIEDLLAWETRYYDSSPQNSHSGNTGSHSGAQGRQHLADGKDLAKRLAAEVGDSFAVTFESGLEEHHVARSGDSATNPAAARFFAKEFEEAAAEEERLRAAGPLHAYAPLSGKTFGPPVPGSGPQEPDQP</sequence>
<feature type="region of interest" description="Disordered" evidence="1">
    <location>
        <begin position="55"/>
        <end position="81"/>
    </location>
</feature>
<feature type="compositionally biased region" description="Low complexity" evidence="1">
    <location>
        <begin position="58"/>
        <end position="69"/>
    </location>
</feature>
<reference evidence="2 3" key="1">
    <citation type="submission" date="2024-04" db="EMBL/GenBank/DDBJ databases">
        <title>Arthrobacter sp. from Plains bison fecal sample.</title>
        <authorList>
            <person name="Ruzzini A."/>
        </authorList>
    </citation>
    <scope>NUCLEOTIDE SEQUENCE [LARGE SCALE GENOMIC DNA]</scope>
    <source>
        <strain evidence="2 3">EINP1</strain>
    </source>
</reference>
<evidence type="ECO:0000313" key="3">
    <source>
        <dbReference type="Proteomes" id="UP001448858"/>
    </source>
</evidence>